<proteinExistence type="predicted"/>
<protein>
    <submittedName>
        <fullName evidence="2">Uncharacterized protein</fullName>
    </submittedName>
</protein>
<organism evidence="2">
    <name type="scientific">Kwoniella bestiolae CBS 10118</name>
    <dbReference type="NCBI Taxonomy" id="1296100"/>
    <lineage>
        <taxon>Eukaryota</taxon>
        <taxon>Fungi</taxon>
        <taxon>Dikarya</taxon>
        <taxon>Basidiomycota</taxon>
        <taxon>Agaricomycotina</taxon>
        <taxon>Tremellomycetes</taxon>
        <taxon>Tremellales</taxon>
        <taxon>Cryptococcaceae</taxon>
        <taxon>Kwoniella</taxon>
    </lineage>
</organism>
<evidence type="ECO:0000256" key="1">
    <source>
        <dbReference type="SAM" id="MobiDB-lite"/>
    </source>
</evidence>
<feature type="region of interest" description="Disordered" evidence="1">
    <location>
        <begin position="1"/>
        <end position="28"/>
    </location>
</feature>
<reference evidence="2" key="1">
    <citation type="submission" date="2013-07" db="EMBL/GenBank/DDBJ databases">
        <title>The Genome Sequence of Cryptococcus bestiolae CBS10118.</title>
        <authorList>
            <consortium name="The Broad Institute Genome Sequencing Platform"/>
            <person name="Cuomo C."/>
            <person name="Litvintseva A."/>
            <person name="Chen Y."/>
            <person name="Heitman J."/>
            <person name="Sun S."/>
            <person name="Springer D."/>
            <person name="Dromer F."/>
            <person name="Young S.K."/>
            <person name="Zeng Q."/>
            <person name="Gargeya S."/>
            <person name="Fitzgerald M."/>
            <person name="Abouelleil A."/>
            <person name="Alvarado L."/>
            <person name="Berlin A.M."/>
            <person name="Chapman S.B."/>
            <person name="Dewar J."/>
            <person name="Goldberg J."/>
            <person name="Griggs A."/>
            <person name="Gujja S."/>
            <person name="Hansen M."/>
            <person name="Howarth C."/>
            <person name="Imamovic A."/>
            <person name="Larimer J."/>
            <person name="McCowan C."/>
            <person name="Murphy C."/>
            <person name="Pearson M."/>
            <person name="Priest M."/>
            <person name="Roberts A."/>
            <person name="Saif S."/>
            <person name="Shea T."/>
            <person name="Sykes S."/>
            <person name="Wortman J."/>
            <person name="Nusbaum C."/>
            <person name="Birren B."/>
        </authorList>
    </citation>
    <scope>NUCLEOTIDE SEQUENCE [LARGE SCALE GENOMIC DNA]</scope>
    <source>
        <strain evidence="2">CBS 10118</strain>
    </source>
</reference>
<dbReference type="AlphaFoldDB" id="A0A1B9FV15"/>
<evidence type="ECO:0000313" key="2">
    <source>
        <dbReference type="EMBL" id="OCF22611.1"/>
    </source>
</evidence>
<name>A0A1B9FV15_9TREE</name>
<reference evidence="2" key="2">
    <citation type="submission" date="2014-01" db="EMBL/GenBank/DDBJ databases">
        <title>Evolution of pathogenesis and genome organization in the Tremellales.</title>
        <authorList>
            <person name="Cuomo C."/>
            <person name="Litvintseva A."/>
            <person name="Heitman J."/>
            <person name="Chen Y."/>
            <person name="Sun S."/>
            <person name="Springer D."/>
            <person name="Dromer F."/>
            <person name="Young S."/>
            <person name="Zeng Q."/>
            <person name="Chapman S."/>
            <person name="Gujja S."/>
            <person name="Saif S."/>
            <person name="Birren B."/>
        </authorList>
    </citation>
    <scope>NUCLEOTIDE SEQUENCE</scope>
    <source>
        <strain evidence="2">CBS 10118</strain>
    </source>
</reference>
<gene>
    <name evidence="2" type="ORF">I302_08262</name>
</gene>
<dbReference type="EMBL" id="KI894025">
    <property type="protein sequence ID" value="OCF22611.1"/>
    <property type="molecule type" value="Genomic_DNA"/>
</dbReference>
<dbReference type="VEuPathDB" id="FungiDB:I302_08262"/>
<accession>A0A1B9FV15</accession>
<sequence length="56" mass="6045">MPNLNSNKDGIGLGLLGSGKKRSSSPLTIPNTLEEVEDIPKIRAFTQCLGVHRDLL</sequence>